<reference evidence="4" key="1">
    <citation type="submission" date="2013-09" db="EMBL/GenBank/DDBJ databases">
        <title>The Genome Sequence of Anopheles maculatus species B.</title>
        <authorList>
            <consortium name="The Broad Institute Genomics Platform"/>
            <person name="Neafsey D.E."/>
            <person name="Besansky N."/>
            <person name="Howell P."/>
            <person name="Walton C."/>
            <person name="Young S.K."/>
            <person name="Zeng Q."/>
            <person name="Gargeya S."/>
            <person name="Fitzgerald M."/>
            <person name="Haas B."/>
            <person name="Abouelleil A."/>
            <person name="Allen A.W."/>
            <person name="Alvarado L."/>
            <person name="Arachchi H.M."/>
            <person name="Berlin A.M."/>
            <person name="Chapman S.B."/>
            <person name="Gainer-Dewar J."/>
            <person name="Goldberg J."/>
            <person name="Griggs A."/>
            <person name="Gujja S."/>
            <person name="Hansen M."/>
            <person name="Howarth C."/>
            <person name="Imamovic A."/>
            <person name="Ireland A."/>
            <person name="Larimer J."/>
            <person name="McCowan C."/>
            <person name="Murphy C."/>
            <person name="Pearson M."/>
            <person name="Poon T.W."/>
            <person name="Priest M."/>
            <person name="Roberts A."/>
            <person name="Saif S."/>
            <person name="Shea T."/>
            <person name="Sisk P."/>
            <person name="Sykes S."/>
            <person name="Wortman J."/>
            <person name="Nusbaum C."/>
            <person name="Birren B."/>
        </authorList>
    </citation>
    <scope>NUCLEOTIDE SEQUENCE [LARGE SCALE GENOMIC DNA]</scope>
    <source>
        <strain evidence="4">maculatus3</strain>
    </source>
</reference>
<reference evidence="3" key="2">
    <citation type="submission" date="2020-05" db="UniProtKB">
        <authorList>
            <consortium name="EnsemblMetazoa"/>
        </authorList>
    </citation>
    <scope>IDENTIFICATION</scope>
    <source>
        <strain evidence="3">maculatus3</strain>
    </source>
</reference>
<dbReference type="Proteomes" id="UP000075901">
    <property type="component" value="Unassembled WGS sequence"/>
</dbReference>
<keyword evidence="4" id="KW-1185">Reference proteome</keyword>
<feature type="domain" description="Anaphase-promoting complex subunit 1 C-terminal" evidence="2">
    <location>
        <begin position="97"/>
        <end position="224"/>
    </location>
</feature>
<dbReference type="Pfam" id="PF18122">
    <property type="entry name" value="APC1_C"/>
    <property type="match status" value="1"/>
</dbReference>
<evidence type="ECO:0000259" key="2">
    <source>
        <dbReference type="Pfam" id="PF18122"/>
    </source>
</evidence>
<name>A0A182S8Z1_9DIPT</name>
<dbReference type="InterPro" id="IPR041221">
    <property type="entry name" value="APC1_C"/>
</dbReference>
<dbReference type="VEuPathDB" id="VectorBase:AMAM002067"/>
<organism evidence="3 4">
    <name type="scientific">Anopheles maculatus</name>
    <dbReference type="NCBI Taxonomy" id="74869"/>
    <lineage>
        <taxon>Eukaryota</taxon>
        <taxon>Metazoa</taxon>
        <taxon>Ecdysozoa</taxon>
        <taxon>Arthropoda</taxon>
        <taxon>Hexapoda</taxon>
        <taxon>Insecta</taxon>
        <taxon>Pterygota</taxon>
        <taxon>Neoptera</taxon>
        <taxon>Endopterygota</taxon>
        <taxon>Diptera</taxon>
        <taxon>Nematocera</taxon>
        <taxon>Culicoidea</taxon>
        <taxon>Culicidae</taxon>
        <taxon>Anophelinae</taxon>
        <taxon>Anopheles</taxon>
        <taxon>Anopheles maculatus group</taxon>
    </lineage>
</organism>
<protein>
    <submittedName>
        <fullName evidence="3">APC1_C domain-containing protein</fullName>
    </submittedName>
</protein>
<evidence type="ECO:0000313" key="3">
    <source>
        <dbReference type="EnsemblMetazoa" id="AMAM002067-PA"/>
    </source>
</evidence>
<sequence>SIFKTNERVDVKQRTGCLTYQEDPTRLITNQINPGSYNHCLWQLEPLNLLRLVGQPEVINITRMLLIPPGTRKMRCLLEPIGSAEHENPYMNLYAHHVTDCVFGDRLHALPIYLGLTQILQDDPRAMHKSLDAWQLRLLTVVLDKCDWPYKIPGERGFLSISLLQSLLKRIWKRCDEQFARYKPIVHQYLNLRTISDPNEGLVGESSRDCPMETENESNPERRREHLLNLVKLIVLYDLPYGTLPSEAGTWRIIQYNY</sequence>
<proteinExistence type="predicted"/>
<accession>A0A182S8Z1</accession>
<evidence type="ECO:0000256" key="1">
    <source>
        <dbReference type="SAM" id="MobiDB-lite"/>
    </source>
</evidence>
<feature type="region of interest" description="Disordered" evidence="1">
    <location>
        <begin position="202"/>
        <end position="221"/>
    </location>
</feature>
<dbReference type="EnsemblMetazoa" id="AMAM002067-RA">
    <property type="protein sequence ID" value="AMAM002067-PA"/>
    <property type="gene ID" value="AMAM002067"/>
</dbReference>
<evidence type="ECO:0000313" key="4">
    <source>
        <dbReference type="Proteomes" id="UP000075901"/>
    </source>
</evidence>
<dbReference type="AlphaFoldDB" id="A0A182S8Z1"/>